<dbReference type="InterPro" id="IPR021762">
    <property type="entry name" value="DUF3325"/>
</dbReference>
<reference evidence="3" key="1">
    <citation type="submission" date="2022-01" db="EMBL/GenBank/DDBJ databases">
        <title>Lysobacter chinensis sp. nov., a bacterium isolated from cow dung compost.</title>
        <authorList>
            <person name="Zhou L.Y."/>
        </authorList>
    </citation>
    <scope>NUCLEOTIDE SEQUENCE [LARGE SCALE GENOMIC DNA]</scope>
    <source>
        <strain evidence="3">TLK-CK17</strain>
    </source>
</reference>
<keyword evidence="1" id="KW-0472">Membrane</keyword>
<comment type="caution">
    <text evidence="2">The sequence shown here is derived from an EMBL/GenBank/DDBJ whole genome shotgun (WGS) entry which is preliminary data.</text>
</comment>
<keyword evidence="1" id="KW-1133">Transmembrane helix</keyword>
<protein>
    <submittedName>
        <fullName evidence="2">DUF3325 domain-containing protein</fullName>
    </submittedName>
</protein>
<evidence type="ECO:0000256" key="1">
    <source>
        <dbReference type="SAM" id="Phobius"/>
    </source>
</evidence>
<dbReference type="Pfam" id="PF11804">
    <property type="entry name" value="DUF3325"/>
    <property type="match status" value="1"/>
</dbReference>
<evidence type="ECO:0000313" key="3">
    <source>
        <dbReference type="Proteomes" id="UP001430796"/>
    </source>
</evidence>
<reference evidence="2 3" key="2">
    <citation type="submission" date="2022-01" db="EMBL/GenBank/DDBJ databases">
        <title>Lysobacter chinensis sp. nov., a bacterium isolated from cow dung compost.</title>
        <authorList>
            <person name="Liu Y."/>
        </authorList>
    </citation>
    <scope>NUCLEOTIDE SEQUENCE [LARGE SCALE GENOMIC DNA]</scope>
    <source>
        <strain evidence="2 3">TLK-CK17</strain>
    </source>
</reference>
<reference evidence="2 3" key="3">
    <citation type="submission" date="2022-01" db="EMBL/GenBank/DDBJ databases">
        <authorList>
            <person name="Zhou L.Y."/>
        </authorList>
    </citation>
    <scope>NUCLEOTIDE SEQUENCE [LARGE SCALE GENOMIC DNA]</scope>
    <source>
        <strain evidence="2 3">TLK-CK17</strain>
    </source>
</reference>
<dbReference type="Proteomes" id="UP001430796">
    <property type="component" value="Unassembled WGS sequence"/>
</dbReference>
<organism evidence="2 3">
    <name type="scientific">Marilutibacter chinensis</name>
    <dbReference type="NCBI Taxonomy" id="2912247"/>
    <lineage>
        <taxon>Bacteria</taxon>
        <taxon>Pseudomonadati</taxon>
        <taxon>Pseudomonadota</taxon>
        <taxon>Gammaproteobacteria</taxon>
        <taxon>Lysobacterales</taxon>
        <taxon>Lysobacteraceae</taxon>
        <taxon>Marilutibacter</taxon>
    </lineage>
</organism>
<keyword evidence="1" id="KW-0812">Transmembrane</keyword>
<gene>
    <name evidence="2" type="ORF">L3V18_02650</name>
</gene>
<dbReference type="EMBL" id="JAKJPO010000001">
    <property type="protein sequence ID" value="MCF7220692.1"/>
    <property type="molecule type" value="Genomic_DNA"/>
</dbReference>
<feature type="transmembrane region" description="Helical" evidence="1">
    <location>
        <begin position="39"/>
        <end position="57"/>
    </location>
</feature>
<dbReference type="RefSeq" id="WP_237053044.1">
    <property type="nucleotide sequence ID" value="NZ_JAKJPO010000001.1"/>
</dbReference>
<name>A0ABS9HQW1_9GAMM</name>
<proteinExistence type="predicted"/>
<feature type="transmembrane region" description="Helical" evidence="1">
    <location>
        <begin position="66"/>
        <end position="84"/>
    </location>
</feature>
<accession>A0ABS9HQW1</accession>
<sequence>MLGLVLALSLTAWILLALGLPRHHKAVFGTDPAPARRRLLRAAGWCLLPLGFAVAAADRGWGQGPIFWAASLVIAALAWVLLMTLWPRRSWAVAVPISLLLAATALV</sequence>
<keyword evidence="3" id="KW-1185">Reference proteome</keyword>
<evidence type="ECO:0000313" key="2">
    <source>
        <dbReference type="EMBL" id="MCF7220692.1"/>
    </source>
</evidence>